<feature type="region of interest" description="Disordered" evidence="1">
    <location>
        <begin position="1"/>
        <end position="32"/>
    </location>
</feature>
<proteinExistence type="predicted"/>
<sequence>MPATRPTRASTSQRVLAPRPTRNSHQSPVEEPPRPVPKFFLWFYIDPARLPPSVTTRDPERAVKYFLLLEMFPSLTSLLRCPETSREHPVAVSQAGTMTFRCTKCDVMQVNTRLPPKHRELLQKNYEDYIRERDLEIRRKSLAKDMDEWLKELLDSPDENVETESTNQFRGNNNSSTRRFLSTNVADVPNYFNIR</sequence>
<evidence type="ECO:0000313" key="2">
    <source>
        <dbReference type="EMBL" id="THU96544.1"/>
    </source>
</evidence>
<protein>
    <submittedName>
        <fullName evidence="2">Uncharacterized protein</fullName>
    </submittedName>
</protein>
<reference evidence="2 3" key="1">
    <citation type="journal article" date="2019" name="Nat. Ecol. Evol.">
        <title>Megaphylogeny resolves global patterns of mushroom evolution.</title>
        <authorList>
            <person name="Varga T."/>
            <person name="Krizsan K."/>
            <person name="Foldi C."/>
            <person name="Dima B."/>
            <person name="Sanchez-Garcia M."/>
            <person name="Sanchez-Ramirez S."/>
            <person name="Szollosi G.J."/>
            <person name="Szarkandi J.G."/>
            <person name="Papp V."/>
            <person name="Albert L."/>
            <person name="Andreopoulos W."/>
            <person name="Angelini C."/>
            <person name="Antonin V."/>
            <person name="Barry K.W."/>
            <person name="Bougher N.L."/>
            <person name="Buchanan P."/>
            <person name="Buyck B."/>
            <person name="Bense V."/>
            <person name="Catcheside P."/>
            <person name="Chovatia M."/>
            <person name="Cooper J."/>
            <person name="Damon W."/>
            <person name="Desjardin D."/>
            <person name="Finy P."/>
            <person name="Geml J."/>
            <person name="Haridas S."/>
            <person name="Hughes K."/>
            <person name="Justo A."/>
            <person name="Karasinski D."/>
            <person name="Kautmanova I."/>
            <person name="Kiss B."/>
            <person name="Kocsube S."/>
            <person name="Kotiranta H."/>
            <person name="LaButti K.M."/>
            <person name="Lechner B.E."/>
            <person name="Liimatainen K."/>
            <person name="Lipzen A."/>
            <person name="Lukacs Z."/>
            <person name="Mihaltcheva S."/>
            <person name="Morgado L.N."/>
            <person name="Niskanen T."/>
            <person name="Noordeloos M.E."/>
            <person name="Ohm R.A."/>
            <person name="Ortiz-Santana B."/>
            <person name="Ovrebo C."/>
            <person name="Racz N."/>
            <person name="Riley R."/>
            <person name="Savchenko A."/>
            <person name="Shiryaev A."/>
            <person name="Soop K."/>
            <person name="Spirin V."/>
            <person name="Szebenyi C."/>
            <person name="Tomsovsky M."/>
            <person name="Tulloss R.E."/>
            <person name="Uehling J."/>
            <person name="Grigoriev I.V."/>
            <person name="Vagvolgyi C."/>
            <person name="Papp T."/>
            <person name="Martin F.M."/>
            <person name="Miettinen O."/>
            <person name="Hibbett D.S."/>
            <person name="Nagy L.G."/>
        </authorList>
    </citation>
    <scope>NUCLEOTIDE SEQUENCE [LARGE SCALE GENOMIC DNA]</scope>
    <source>
        <strain evidence="2 3">CBS 962.96</strain>
    </source>
</reference>
<dbReference type="EMBL" id="ML179174">
    <property type="protein sequence ID" value="THU96544.1"/>
    <property type="molecule type" value="Genomic_DNA"/>
</dbReference>
<organism evidence="2 3">
    <name type="scientific">Dendrothele bispora (strain CBS 962.96)</name>
    <dbReference type="NCBI Taxonomy" id="1314807"/>
    <lineage>
        <taxon>Eukaryota</taxon>
        <taxon>Fungi</taxon>
        <taxon>Dikarya</taxon>
        <taxon>Basidiomycota</taxon>
        <taxon>Agaricomycotina</taxon>
        <taxon>Agaricomycetes</taxon>
        <taxon>Agaricomycetidae</taxon>
        <taxon>Agaricales</taxon>
        <taxon>Agaricales incertae sedis</taxon>
        <taxon>Dendrothele</taxon>
    </lineage>
</organism>
<evidence type="ECO:0000256" key="1">
    <source>
        <dbReference type="SAM" id="MobiDB-lite"/>
    </source>
</evidence>
<evidence type="ECO:0000313" key="3">
    <source>
        <dbReference type="Proteomes" id="UP000297245"/>
    </source>
</evidence>
<accession>A0A4S8M335</accession>
<dbReference type="Proteomes" id="UP000297245">
    <property type="component" value="Unassembled WGS sequence"/>
</dbReference>
<gene>
    <name evidence="2" type="ORF">K435DRAFT_858405</name>
</gene>
<dbReference type="AlphaFoldDB" id="A0A4S8M335"/>
<keyword evidence="3" id="KW-1185">Reference proteome</keyword>
<name>A0A4S8M335_DENBC</name>